<accession>A0ACB7GIS2</accession>
<keyword evidence="2" id="KW-1185">Reference proteome</keyword>
<dbReference type="Proteomes" id="UP000091857">
    <property type="component" value="Chromosome 14"/>
</dbReference>
<gene>
    <name evidence="1" type="ORF">MANES_14G157701v8</name>
</gene>
<evidence type="ECO:0000313" key="2">
    <source>
        <dbReference type="Proteomes" id="UP000091857"/>
    </source>
</evidence>
<evidence type="ECO:0000313" key="1">
    <source>
        <dbReference type="EMBL" id="KAG8639635.1"/>
    </source>
</evidence>
<dbReference type="EMBL" id="CM004400">
    <property type="protein sequence ID" value="KAG8639635.1"/>
    <property type="molecule type" value="Genomic_DNA"/>
</dbReference>
<protein>
    <submittedName>
        <fullName evidence="1">Uncharacterized protein</fullName>
    </submittedName>
</protein>
<comment type="caution">
    <text evidence="1">The sequence shown here is derived from an EMBL/GenBank/DDBJ whole genome shotgun (WGS) entry which is preliminary data.</text>
</comment>
<organism evidence="1 2">
    <name type="scientific">Manihot esculenta</name>
    <name type="common">Cassava</name>
    <name type="synonym">Jatropha manihot</name>
    <dbReference type="NCBI Taxonomy" id="3983"/>
    <lineage>
        <taxon>Eukaryota</taxon>
        <taxon>Viridiplantae</taxon>
        <taxon>Streptophyta</taxon>
        <taxon>Embryophyta</taxon>
        <taxon>Tracheophyta</taxon>
        <taxon>Spermatophyta</taxon>
        <taxon>Magnoliopsida</taxon>
        <taxon>eudicotyledons</taxon>
        <taxon>Gunneridae</taxon>
        <taxon>Pentapetalae</taxon>
        <taxon>rosids</taxon>
        <taxon>fabids</taxon>
        <taxon>Malpighiales</taxon>
        <taxon>Euphorbiaceae</taxon>
        <taxon>Crotonoideae</taxon>
        <taxon>Manihoteae</taxon>
        <taxon>Manihot</taxon>
    </lineage>
</organism>
<sequence length="520" mass="58948">MCLLVQVFKVKLIKISRFTWKMSSTLQFQRLPFKLFSLLIFLSFNTAFPYDIIPRLDPLRGRVRRLPETSGASMSDDFQTFYYTQTLDHFNYRPESYTTFKQRYLINFKYWGGANVSAPIFAYLGAEAPIDNDLAFIGFLTENAAQFGALVVFIEHRFYGKSVPFRSFIKALENANLRGHFNSAQALADYAEILIYLKKKLSAPYSPVIVIGGSYGGMLASWFRLKYPHVALGALASSAPLLYFDNITPQDAYFWVVTKDFREASESCYQTIRKSWGEIDKVASQPNGLSILSQRFNTCYPLKDPSDLKEFLISIYADAAQYDAPPDYRVTMICDAIDEGPFGKDILSKIFAGVVAYSGTSPCYVNPHETPTESDLGWEWQTCSEMVIPLGISNNSMFQTDPFTVSSRIKQCKTEFGVVPRPHWITTYYGGNDIKLILQRFGSNIIFSNGLRDPYSSGGILENISDTVLAVYTVNGSHALDVLRAEATDPQWLIKQRKTEVEIIKAWIAKYYADLLAYKH</sequence>
<name>A0ACB7GIS2_MANES</name>
<reference evidence="2" key="1">
    <citation type="journal article" date="2016" name="Nat. Biotechnol.">
        <title>Sequencing wild and cultivated cassava and related species reveals extensive interspecific hybridization and genetic diversity.</title>
        <authorList>
            <person name="Bredeson J.V."/>
            <person name="Lyons J.B."/>
            <person name="Prochnik S.E."/>
            <person name="Wu G.A."/>
            <person name="Ha C.M."/>
            <person name="Edsinger-Gonzales E."/>
            <person name="Grimwood J."/>
            <person name="Schmutz J."/>
            <person name="Rabbi I.Y."/>
            <person name="Egesi C."/>
            <person name="Nauluvula P."/>
            <person name="Lebot V."/>
            <person name="Ndunguru J."/>
            <person name="Mkamilo G."/>
            <person name="Bart R.S."/>
            <person name="Setter T.L."/>
            <person name="Gleadow R.M."/>
            <person name="Kulakow P."/>
            <person name="Ferguson M.E."/>
            <person name="Rounsley S."/>
            <person name="Rokhsar D.S."/>
        </authorList>
    </citation>
    <scope>NUCLEOTIDE SEQUENCE [LARGE SCALE GENOMIC DNA]</scope>
    <source>
        <strain evidence="2">cv. AM560-2</strain>
    </source>
</reference>
<proteinExistence type="predicted"/>